<proteinExistence type="predicted"/>
<evidence type="ECO:0000256" key="3">
    <source>
        <dbReference type="PROSITE-ProRule" id="PRU00023"/>
    </source>
</evidence>
<comment type="caution">
    <text evidence="6">The sequence shown here is derived from an EMBL/GenBank/DDBJ whole genome shotgun (WGS) entry which is preliminary data.</text>
</comment>
<dbReference type="EMBL" id="QAPG01000125">
    <property type="protein sequence ID" value="TDZ30586.1"/>
    <property type="molecule type" value="Genomic_DNA"/>
</dbReference>
<dbReference type="Gene3D" id="1.25.40.20">
    <property type="entry name" value="Ankyrin repeat-containing domain"/>
    <property type="match status" value="2"/>
</dbReference>
<dbReference type="PROSITE" id="PS50297">
    <property type="entry name" value="ANK_REP_REGION"/>
    <property type="match status" value="2"/>
</dbReference>
<feature type="repeat" description="ANK" evidence="3">
    <location>
        <begin position="347"/>
        <end position="379"/>
    </location>
</feature>
<dbReference type="PANTHER" id="PTHR24198:SF165">
    <property type="entry name" value="ANKYRIN REPEAT-CONTAINING PROTEIN-RELATED"/>
    <property type="match status" value="1"/>
</dbReference>
<feature type="compositionally biased region" description="Acidic residues" evidence="5">
    <location>
        <begin position="662"/>
        <end position="671"/>
    </location>
</feature>
<evidence type="ECO:0000313" key="6">
    <source>
        <dbReference type="EMBL" id="TDZ30586.1"/>
    </source>
</evidence>
<feature type="coiled-coil region" evidence="4">
    <location>
        <begin position="37"/>
        <end position="91"/>
    </location>
</feature>
<dbReference type="AlphaFoldDB" id="A0A4R8Q1Q8"/>
<evidence type="ECO:0000256" key="4">
    <source>
        <dbReference type="SAM" id="Coils"/>
    </source>
</evidence>
<feature type="compositionally biased region" description="Basic and acidic residues" evidence="5">
    <location>
        <begin position="651"/>
        <end position="660"/>
    </location>
</feature>
<feature type="compositionally biased region" description="Acidic residues" evidence="5">
    <location>
        <begin position="678"/>
        <end position="688"/>
    </location>
</feature>
<feature type="repeat" description="ANK" evidence="3">
    <location>
        <begin position="380"/>
        <end position="418"/>
    </location>
</feature>
<dbReference type="SUPFAM" id="SSF48403">
    <property type="entry name" value="Ankyrin repeat"/>
    <property type="match status" value="1"/>
</dbReference>
<protein>
    <submittedName>
        <fullName evidence="6">Serine/threonine-protein phosphatase 6 regulatory ankyrin repeat subunit C</fullName>
    </submittedName>
</protein>
<dbReference type="InterPro" id="IPR002110">
    <property type="entry name" value="Ankyrin_rpt"/>
</dbReference>
<keyword evidence="1" id="KW-0677">Repeat</keyword>
<dbReference type="InterPro" id="IPR036770">
    <property type="entry name" value="Ankyrin_rpt-contain_sf"/>
</dbReference>
<dbReference type="SMART" id="SM00248">
    <property type="entry name" value="ANK"/>
    <property type="match status" value="4"/>
</dbReference>
<dbReference type="PANTHER" id="PTHR24198">
    <property type="entry name" value="ANKYRIN REPEAT AND PROTEIN KINASE DOMAIN-CONTAINING PROTEIN"/>
    <property type="match status" value="1"/>
</dbReference>
<dbReference type="Proteomes" id="UP000295083">
    <property type="component" value="Unassembled WGS sequence"/>
</dbReference>
<dbReference type="PROSITE" id="PS50088">
    <property type="entry name" value="ANK_REPEAT"/>
    <property type="match status" value="3"/>
</dbReference>
<dbReference type="Pfam" id="PF12796">
    <property type="entry name" value="Ank_2"/>
    <property type="match status" value="1"/>
</dbReference>
<evidence type="ECO:0000256" key="1">
    <source>
        <dbReference type="ARBA" id="ARBA00022737"/>
    </source>
</evidence>
<evidence type="ECO:0000256" key="5">
    <source>
        <dbReference type="SAM" id="MobiDB-lite"/>
    </source>
</evidence>
<accession>A0A4R8Q1Q8</accession>
<evidence type="ECO:0000313" key="7">
    <source>
        <dbReference type="Proteomes" id="UP000295083"/>
    </source>
</evidence>
<organism evidence="6 7">
    <name type="scientific">Colletotrichum spinosum</name>
    <dbReference type="NCBI Taxonomy" id="1347390"/>
    <lineage>
        <taxon>Eukaryota</taxon>
        <taxon>Fungi</taxon>
        <taxon>Dikarya</taxon>
        <taxon>Ascomycota</taxon>
        <taxon>Pezizomycotina</taxon>
        <taxon>Sordariomycetes</taxon>
        <taxon>Hypocreomycetidae</taxon>
        <taxon>Glomerellales</taxon>
        <taxon>Glomerellaceae</taxon>
        <taxon>Colletotrichum</taxon>
        <taxon>Colletotrichum orbiculare species complex</taxon>
    </lineage>
</organism>
<keyword evidence="7" id="KW-1185">Reference proteome</keyword>
<dbReference type="Pfam" id="PF00023">
    <property type="entry name" value="Ank"/>
    <property type="match status" value="1"/>
</dbReference>
<sequence length="696" mass="78027">MEVVGATASFIAISQALIAGRHVVNLLQEIPKMSGALISLNNDIETIRSIIAAAEEDSTDALRDEPEPLALRTARLQLLQATNDLQDILRRCTKTVDKDGKLRARKLKLFFTQKSIEDCRDKLRDAKGNLTLALQVLNLKRSGQITLQIQAFRLVSSSDFQPAGACNKTVDSDTTFQGSSATISDHLTPEESDAAEITAEELVPKMDQMMVATMSKQTSDSSSSLANEVLVFKAKLALRKWYFEAQSELRGASQKKAQLCKRIISWTENDVDAMSTPLHEAILDDFDCDCADFEERIAELGRKFPWALEQWNLDGETPLHAAVSLGKTAAVKALLLVGLKIDQRDWDDDTALMSAVRYGHADVARILIDSGCSFNFKGLVGWSPLHCAAFSKLYPDEDPGHFVRMLLDAGASPSAKDDWGQTAVFRVRGHTKEAVSTKLRLLLNAGVDINGLEYSGEAPIQRAVVEQDDLLTECLVDNGAGVNHVGHANQNLLHLLAYYGGVTLLGNLEKMDLPLINVEHRDNFGDTAWDDFICSRTVPEWELGNSRRPTVDEEEAFISLYTKTRNQSLQLDIDRLNRVRQHVVDKAQRKAEEALKPLIEEKEEWRMEEQLQTYKTIRIQVQQGMWEAALESVDEIIDVLREKMEQSPWDQESRFDHWWSDTESDWSEDEDCKTVDSESGEQEGDDEVEFTHDDEA</sequence>
<feature type="region of interest" description="Disordered" evidence="5">
    <location>
        <begin position="651"/>
        <end position="696"/>
    </location>
</feature>
<keyword evidence="2 3" id="KW-0040">ANK repeat</keyword>
<name>A0A4R8Q1Q8_9PEZI</name>
<gene>
    <name evidence="6" type="primary">ankrd52</name>
    <name evidence="6" type="ORF">C8035_v002476</name>
</gene>
<keyword evidence="4" id="KW-0175">Coiled coil</keyword>
<reference evidence="6 7" key="1">
    <citation type="submission" date="2018-11" db="EMBL/GenBank/DDBJ databases">
        <title>Genome sequence and assembly of Colletotrichum spinosum.</title>
        <authorList>
            <person name="Gan P."/>
            <person name="Shirasu K."/>
        </authorList>
    </citation>
    <scope>NUCLEOTIDE SEQUENCE [LARGE SCALE GENOMIC DNA]</scope>
    <source>
        <strain evidence="6 7">CBS 515.97</strain>
    </source>
</reference>
<feature type="repeat" description="ANK" evidence="3">
    <location>
        <begin position="314"/>
        <end position="346"/>
    </location>
</feature>
<evidence type="ECO:0000256" key="2">
    <source>
        <dbReference type="ARBA" id="ARBA00023043"/>
    </source>
</evidence>